<dbReference type="GO" id="GO:0008171">
    <property type="term" value="F:O-methyltransferase activity"/>
    <property type="evidence" value="ECO:0007669"/>
    <property type="project" value="InterPro"/>
</dbReference>
<comment type="caution">
    <text evidence="7">The sequence shown here is derived from an EMBL/GenBank/DDBJ whole genome shotgun (WGS) entry which is preliminary data.</text>
</comment>
<dbReference type="SUPFAM" id="SSF46785">
    <property type="entry name" value="Winged helix' DNA-binding domain"/>
    <property type="match status" value="1"/>
</dbReference>
<keyword evidence="1 7" id="KW-0489">Methyltransferase</keyword>
<evidence type="ECO:0000259" key="5">
    <source>
        <dbReference type="Pfam" id="PF00891"/>
    </source>
</evidence>
<keyword evidence="2" id="KW-0808">Transferase</keyword>
<dbReference type="Proteomes" id="UP000631421">
    <property type="component" value="Unassembled WGS sequence"/>
</dbReference>
<dbReference type="Pfam" id="PF08100">
    <property type="entry name" value="Dimerisation"/>
    <property type="match status" value="1"/>
</dbReference>
<keyword evidence="8" id="KW-1185">Reference proteome</keyword>
<dbReference type="GO" id="GO:0046983">
    <property type="term" value="F:protein dimerization activity"/>
    <property type="evidence" value="ECO:0007669"/>
    <property type="project" value="InterPro"/>
</dbReference>
<dbReference type="GO" id="GO:0032259">
    <property type="term" value="P:methylation"/>
    <property type="evidence" value="ECO:0007669"/>
    <property type="project" value="UniProtKB-KW"/>
</dbReference>
<dbReference type="PANTHER" id="PTHR43712">
    <property type="entry name" value="PUTATIVE (AFU_ORTHOLOGUE AFUA_4G14580)-RELATED"/>
    <property type="match status" value="1"/>
</dbReference>
<dbReference type="SUPFAM" id="SSF53335">
    <property type="entry name" value="S-adenosyl-L-methionine-dependent methyltransferases"/>
    <property type="match status" value="1"/>
</dbReference>
<dbReference type="AlphaFoldDB" id="A0A926UR35"/>
<dbReference type="InterPro" id="IPR036388">
    <property type="entry name" value="WH-like_DNA-bd_sf"/>
</dbReference>
<dbReference type="PROSITE" id="PS51683">
    <property type="entry name" value="SAM_OMT_II"/>
    <property type="match status" value="1"/>
</dbReference>
<dbReference type="InterPro" id="IPR036390">
    <property type="entry name" value="WH_DNA-bd_sf"/>
</dbReference>
<evidence type="ECO:0000259" key="6">
    <source>
        <dbReference type="Pfam" id="PF08100"/>
    </source>
</evidence>
<feature type="active site" description="Proton acceptor" evidence="4">
    <location>
        <position position="236"/>
    </location>
</feature>
<dbReference type="Gene3D" id="1.10.10.10">
    <property type="entry name" value="Winged helix-like DNA-binding domain superfamily/Winged helix DNA-binding domain"/>
    <property type="match status" value="1"/>
</dbReference>
<keyword evidence="3" id="KW-0949">S-adenosyl-L-methionine</keyword>
<dbReference type="PIRSF" id="PIRSF005739">
    <property type="entry name" value="O-mtase"/>
    <property type="match status" value="1"/>
</dbReference>
<sequence length="327" mass="36047">MMQMITGYWVSQCIYVAAKLAIADHLTTPQTYEVLALNTGANPKALYRVLRALASVGIFTETEAGTFAMTPLAELLRSDSPQTLCPTAIMMGEPEHYQSWGNLLHSVKTGEPAFDQYFGKGVFEHFGTNPEAAKIFERCMDNFSQVELRAIAPTYDFSEFKVLVDVGGGYGELLATILQKHPDSQGILFDEKYVIDNATTTLDKHGISDRCQLVSGSFFESVPSGGDVYLLKHIVHDWDDERAIAILRNCQQAMNADSKILVIEQVVPAGNNPAAAKLLDINMLVMCPGGKERTASEYEYIFEQAGLKILRIIPTAEDIHLIEGCKA</sequence>
<dbReference type="Pfam" id="PF00891">
    <property type="entry name" value="Methyltransf_2"/>
    <property type="match status" value="1"/>
</dbReference>
<reference evidence="7" key="2">
    <citation type="submission" date="2020-08" db="EMBL/GenBank/DDBJ databases">
        <authorList>
            <person name="Chen M."/>
            <person name="Teng W."/>
            <person name="Zhao L."/>
            <person name="Hu C."/>
            <person name="Zhou Y."/>
            <person name="Han B."/>
            <person name="Song L."/>
            <person name="Shu W."/>
        </authorList>
    </citation>
    <scope>NUCLEOTIDE SEQUENCE</scope>
    <source>
        <strain evidence="7">FACHB-1277</strain>
    </source>
</reference>
<evidence type="ECO:0000313" key="8">
    <source>
        <dbReference type="Proteomes" id="UP000631421"/>
    </source>
</evidence>
<evidence type="ECO:0000256" key="1">
    <source>
        <dbReference type="ARBA" id="ARBA00022603"/>
    </source>
</evidence>
<dbReference type="EMBL" id="JACJPY010000012">
    <property type="protein sequence ID" value="MBD2149696.1"/>
    <property type="molecule type" value="Genomic_DNA"/>
</dbReference>
<organism evidence="7 8">
    <name type="scientific">Pseudanabaena cinerea FACHB-1277</name>
    <dbReference type="NCBI Taxonomy" id="2949581"/>
    <lineage>
        <taxon>Bacteria</taxon>
        <taxon>Bacillati</taxon>
        <taxon>Cyanobacteriota</taxon>
        <taxon>Cyanophyceae</taxon>
        <taxon>Pseudanabaenales</taxon>
        <taxon>Pseudanabaenaceae</taxon>
        <taxon>Pseudanabaena</taxon>
        <taxon>Pseudanabaena cinerea</taxon>
    </lineage>
</organism>
<feature type="domain" description="O-methyltransferase dimerisation" evidence="6">
    <location>
        <begin position="2"/>
        <end position="76"/>
    </location>
</feature>
<dbReference type="Gene3D" id="1.10.287.1350">
    <property type="match status" value="1"/>
</dbReference>
<dbReference type="InterPro" id="IPR029063">
    <property type="entry name" value="SAM-dependent_MTases_sf"/>
</dbReference>
<dbReference type="InterPro" id="IPR016461">
    <property type="entry name" value="COMT-like"/>
</dbReference>
<proteinExistence type="predicted"/>
<accession>A0A926UR35</accession>
<protein>
    <submittedName>
        <fullName evidence="7">Methyltransferase</fullName>
    </submittedName>
</protein>
<reference evidence="7" key="1">
    <citation type="journal article" date="2015" name="ISME J.">
        <title>Draft Genome Sequence of Streptomyces incarnatus NRRL8089, which Produces the Nucleoside Antibiotic Sinefungin.</title>
        <authorList>
            <person name="Oshima K."/>
            <person name="Hattori M."/>
            <person name="Shimizu H."/>
            <person name="Fukuda K."/>
            <person name="Nemoto M."/>
            <person name="Inagaki K."/>
            <person name="Tamura T."/>
        </authorList>
    </citation>
    <scope>NUCLEOTIDE SEQUENCE</scope>
    <source>
        <strain evidence="7">FACHB-1277</strain>
    </source>
</reference>
<dbReference type="Gene3D" id="3.40.50.150">
    <property type="entry name" value="Vaccinia Virus protein VP39"/>
    <property type="match status" value="1"/>
</dbReference>
<evidence type="ECO:0000313" key="7">
    <source>
        <dbReference type="EMBL" id="MBD2149696.1"/>
    </source>
</evidence>
<dbReference type="InterPro" id="IPR001077">
    <property type="entry name" value="COMT_C"/>
</dbReference>
<dbReference type="InterPro" id="IPR012967">
    <property type="entry name" value="COMT_dimerisation"/>
</dbReference>
<name>A0A926UR35_9CYAN</name>
<evidence type="ECO:0000256" key="2">
    <source>
        <dbReference type="ARBA" id="ARBA00022679"/>
    </source>
</evidence>
<evidence type="ECO:0000256" key="4">
    <source>
        <dbReference type="PIRSR" id="PIRSR005739-1"/>
    </source>
</evidence>
<gene>
    <name evidence="7" type="ORF">H6F44_06095</name>
</gene>
<feature type="domain" description="O-methyltransferase C-terminal" evidence="5">
    <location>
        <begin position="100"/>
        <end position="307"/>
    </location>
</feature>
<dbReference type="PANTHER" id="PTHR43712:SF2">
    <property type="entry name" value="O-METHYLTRANSFERASE CICE"/>
    <property type="match status" value="1"/>
</dbReference>
<evidence type="ECO:0000256" key="3">
    <source>
        <dbReference type="ARBA" id="ARBA00022691"/>
    </source>
</evidence>